<dbReference type="SUPFAM" id="SSF48264">
    <property type="entry name" value="Cytochrome P450"/>
    <property type="match status" value="1"/>
</dbReference>
<dbReference type="PANTHER" id="PTHR46696">
    <property type="entry name" value="P450, PUTATIVE (EUROFUNG)-RELATED"/>
    <property type="match status" value="1"/>
</dbReference>
<proteinExistence type="inferred from homology"/>
<dbReference type="EMBL" id="JACIDT010000004">
    <property type="protein sequence ID" value="MBB3925854.1"/>
    <property type="molecule type" value="Genomic_DNA"/>
</dbReference>
<gene>
    <name evidence="3" type="ORF">GGR43_001569</name>
</gene>
<comment type="caution">
    <text evidence="3">The sequence shown here is derived from an EMBL/GenBank/DDBJ whole genome shotgun (WGS) entry which is preliminary data.</text>
</comment>
<keyword evidence="2" id="KW-0479">Metal-binding</keyword>
<dbReference type="InterPro" id="IPR001128">
    <property type="entry name" value="Cyt_P450"/>
</dbReference>
<dbReference type="Gene3D" id="1.10.630.10">
    <property type="entry name" value="Cytochrome P450"/>
    <property type="match status" value="1"/>
</dbReference>
<dbReference type="GO" id="GO:0005506">
    <property type="term" value="F:iron ion binding"/>
    <property type="evidence" value="ECO:0007669"/>
    <property type="project" value="InterPro"/>
</dbReference>
<dbReference type="PANTHER" id="PTHR46696:SF6">
    <property type="entry name" value="P450, PUTATIVE (EUROFUNG)-RELATED"/>
    <property type="match status" value="1"/>
</dbReference>
<dbReference type="GO" id="GO:0020037">
    <property type="term" value="F:heme binding"/>
    <property type="evidence" value="ECO:0007669"/>
    <property type="project" value="InterPro"/>
</dbReference>
<dbReference type="GO" id="GO:0016705">
    <property type="term" value="F:oxidoreductase activity, acting on paired donors, with incorporation or reduction of molecular oxygen"/>
    <property type="evidence" value="ECO:0007669"/>
    <property type="project" value="InterPro"/>
</dbReference>
<name>A0A7W6BQ70_9SPHN</name>
<dbReference type="Pfam" id="PF00067">
    <property type="entry name" value="p450"/>
    <property type="match status" value="1"/>
</dbReference>
<dbReference type="CDD" id="cd11035">
    <property type="entry name" value="P450cam-like"/>
    <property type="match status" value="1"/>
</dbReference>
<keyword evidence="4" id="KW-1185">Reference proteome</keyword>
<keyword evidence="2" id="KW-0560">Oxidoreductase</keyword>
<comment type="similarity">
    <text evidence="1 2">Belongs to the cytochrome P450 family.</text>
</comment>
<dbReference type="Proteomes" id="UP000571950">
    <property type="component" value="Unassembled WGS sequence"/>
</dbReference>
<dbReference type="PRINTS" id="PR00359">
    <property type="entry name" value="BP450"/>
</dbReference>
<dbReference type="InterPro" id="IPR002397">
    <property type="entry name" value="Cyt_P450_B"/>
</dbReference>
<dbReference type="AlphaFoldDB" id="A0A7W6BQ70"/>
<dbReference type="InterPro" id="IPR017972">
    <property type="entry name" value="Cyt_P450_CS"/>
</dbReference>
<protein>
    <submittedName>
        <fullName evidence="3">Cytochrome P450</fullName>
    </submittedName>
</protein>
<reference evidence="3 4" key="1">
    <citation type="submission" date="2020-08" db="EMBL/GenBank/DDBJ databases">
        <title>Genomic Encyclopedia of Type Strains, Phase IV (KMG-IV): sequencing the most valuable type-strain genomes for metagenomic binning, comparative biology and taxonomic classification.</title>
        <authorList>
            <person name="Goeker M."/>
        </authorList>
    </citation>
    <scope>NUCLEOTIDE SEQUENCE [LARGE SCALE GENOMIC DNA]</scope>
    <source>
        <strain evidence="3 4">DSM 26189</strain>
    </source>
</reference>
<keyword evidence="2" id="KW-0349">Heme</keyword>
<evidence type="ECO:0000313" key="3">
    <source>
        <dbReference type="EMBL" id="MBB3925854.1"/>
    </source>
</evidence>
<organism evidence="3 4">
    <name type="scientific">Sphingobium jiangsuense</name>
    <dbReference type="NCBI Taxonomy" id="870476"/>
    <lineage>
        <taxon>Bacteria</taxon>
        <taxon>Pseudomonadati</taxon>
        <taxon>Pseudomonadota</taxon>
        <taxon>Alphaproteobacteria</taxon>
        <taxon>Sphingomonadales</taxon>
        <taxon>Sphingomonadaceae</taxon>
        <taxon>Sphingobium</taxon>
    </lineage>
</organism>
<dbReference type="RefSeq" id="WP_188071397.1">
    <property type="nucleotide sequence ID" value="NZ_BSPS01000094.1"/>
</dbReference>
<evidence type="ECO:0000313" key="4">
    <source>
        <dbReference type="Proteomes" id="UP000571950"/>
    </source>
</evidence>
<dbReference type="PRINTS" id="PR00385">
    <property type="entry name" value="P450"/>
</dbReference>
<evidence type="ECO:0000256" key="2">
    <source>
        <dbReference type="RuleBase" id="RU000461"/>
    </source>
</evidence>
<evidence type="ECO:0000256" key="1">
    <source>
        <dbReference type="ARBA" id="ARBA00010617"/>
    </source>
</evidence>
<accession>A0A7W6BQ70</accession>
<sequence length="402" mass="46301">MDKAVADWTVPEGIGDDLVVDWDIYTAEKLREDIHLGWHWLHDHAPDIFWTPRNGGHWVVMRHDDQVAVLKDAEHFSSRELHIPPMFNANVMIPLNLDPPEHTRYRAVLMRTFGPAPIARMEPKLVAWANRLIDRVIDSGQCDFTESLGAGFPVSVFMELMGLPLDRFEEFRAIVLDYFSNITPERRGRLQDRIFAIMRELFEEKRRHPADDLASALLGEEVRGRRLTQEELESMGFLLFLGGLDTVANALTFSFRNLAQRPDLQRRLAAEPERLPDYVEESLRRFAVVNQTRIVKKDTVIKGAPFRAGQMLICPLTAAGLDDRRNPDPERFDIDRPDRAHITFSIGPHTCIGNTLARLEMRVFTRVWLERIPHFALASAEKPPWRPGMVMALEHLPLKWDV</sequence>
<dbReference type="GO" id="GO:0004497">
    <property type="term" value="F:monooxygenase activity"/>
    <property type="evidence" value="ECO:0007669"/>
    <property type="project" value="UniProtKB-KW"/>
</dbReference>
<keyword evidence="2" id="KW-0503">Monooxygenase</keyword>
<dbReference type="PROSITE" id="PS00086">
    <property type="entry name" value="CYTOCHROME_P450"/>
    <property type="match status" value="1"/>
</dbReference>
<keyword evidence="2" id="KW-0408">Iron</keyword>
<dbReference type="InterPro" id="IPR036396">
    <property type="entry name" value="Cyt_P450_sf"/>
</dbReference>